<gene>
    <name evidence="1" type="ORF">PR048_013079</name>
</gene>
<dbReference type="Proteomes" id="UP001159363">
    <property type="component" value="Chromosome X"/>
</dbReference>
<reference evidence="1 2" key="1">
    <citation type="submission" date="2023-02" db="EMBL/GenBank/DDBJ databases">
        <title>LHISI_Scaffold_Assembly.</title>
        <authorList>
            <person name="Stuart O.P."/>
            <person name="Cleave R."/>
            <person name="Magrath M.J.L."/>
            <person name="Mikheyev A.S."/>
        </authorList>
    </citation>
    <scope>NUCLEOTIDE SEQUENCE [LARGE SCALE GENOMIC DNA]</scope>
    <source>
        <strain evidence="1">Daus_M_001</strain>
        <tissue evidence="1">Leg muscle</tissue>
    </source>
</reference>
<comment type="caution">
    <text evidence="1">The sequence shown here is derived from an EMBL/GenBank/DDBJ whole genome shotgun (WGS) entry which is preliminary data.</text>
</comment>
<evidence type="ECO:0000313" key="2">
    <source>
        <dbReference type="Proteomes" id="UP001159363"/>
    </source>
</evidence>
<evidence type="ECO:0000313" key="1">
    <source>
        <dbReference type="EMBL" id="KAJ8886867.1"/>
    </source>
</evidence>
<proteinExistence type="predicted"/>
<dbReference type="EMBL" id="JARBHB010000004">
    <property type="protein sequence ID" value="KAJ8886867.1"/>
    <property type="molecule type" value="Genomic_DNA"/>
</dbReference>
<accession>A0ABQ9HRL6</accession>
<keyword evidence="2" id="KW-1185">Reference proteome</keyword>
<organism evidence="1 2">
    <name type="scientific">Dryococelus australis</name>
    <dbReference type="NCBI Taxonomy" id="614101"/>
    <lineage>
        <taxon>Eukaryota</taxon>
        <taxon>Metazoa</taxon>
        <taxon>Ecdysozoa</taxon>
        <taxon>Arthropoda</taxon>
        <taxon>Hexapoda</taxon>
        <taxon>Insecta</taxon>
        <taxon>Pterygota</taxon>
        <taxon>Neoptera</taxon>
        <taxon>Polyneoptera</taxon>
        <taxon>Phasmatodea</taxon>
        <taxon>Verophasmatodea</taxon>
        <taxon>Anareolatae</taxon>
        <taxon>Phasmatidae</taxon>
        <taxon>Eurycanthinae</taxon>
        <taxon>Dryococelus</taxon>
    </lineage>
</organism>
<protein>
    <submittedName>
        <fullName evidence="1">Uncharacterized protein</fullName>
    </submittedName>
</protein>
<name>A0ABQ9HRL6_9NEOP</name>
<sequence>MVLYVSFLKRSSLAHRISPLLSSTFSQEFRFKDYANENIAACMAGNNAIFNFSYRDSGNNGTFSFSYNEGLRLKICYEKGTTHLFSDNKAGKVWFYGFMRRKNNILIRKAENFSYCRLMRFNKEIVNAYFELLGNTLETVNLHNQPHLIYDVDESEMQLTNNRSQEVLAEKWTISEGKIQEDHYGNYSSEICLVKPRHKQLPIKMQCLDLELQEYSNSIHKYFQKLLLLQVMSQIAHHYKLGLKVLRQLLAFWRQPQYQQHLQAVNHLIPAYKIILNTQKTRHSLNVKATLVTHQLFSKGVQGDADQPSTSPVHKRGVKIRKNNDDIHSGDCGRNYYKSMNVPWIQCVACKVWYNEICGKENILKCGLCTSRDDGCALLSESSSSDYNVLTPN</sequence>